<evidence type="ECO:0000313" key="1">
    <source>
        <dbReference type="EMBL" id="ROU02388.1"/>
    </source>
</evidence>
<proteinExistence type="predicted"/>
<accession>A0A3N2R4S2</accession>
<dbReference type="SUPFAM" id="SSF141371">
    <property type="entry name" value="PilZ domain-like"/>
    <property type="match status" value="1"/>
</dbReference>
<protein>
    <recommendedName>
        <fullName evidence="3">PilZ domain-containing protein</fullName>
    </recommendedName>
</protein>
<comment type="caution">
    <text evidence="1">The sequence shown here is derived from an EMBL/GenBank/DDBJ whole genome shotgun (WGS) entry which is preliminary data.</text>
</comment>
<organism evidence="1 2">
    <name type="scientific">Histidinibacterium lentulum</name>
    <dbReference type="NCBI Taxonomy" id="2480588"/>
    <lineage>
        <taxon>Bacteria</taxon>
        <taxon>Pseudomonadati</taxon>
        <taxon>Pseudomonadota</taxon>
        <taxon>Alphaproteobacteria</taxon>
        <taxon>Rhodobacterales</taxon>
        <taxon>Paracoccaceae</taxon>
        <taxon>Histidinibacterium</taxon>
    </lineage>
</organism>
<reference evidence="1 2" key="1">
    <citation type="submission" date="2018-10" db="EMBL/GenBank/DDBJ databases">
        <title>Histidinibacterium lentulum gen. nov., sp. nov., a marine bacterium from the culture broth of Picochlorum sp. 122.</title>
        <authorList>
            <person name="Wang G."/>
        </authorList>
    </citation>
    <scope>NUCLEOTIDE SEQUENCE [LARGE SCALE GENOMIC DNA]</scope>
    <source>
        <strain evidence="1 2">B17</strain>
    </source>
</reference>
<gene>
    <name evidence="1" type="ORF">EAT49_08575</name>
</gene>
<dbReference type="AlphaFoldDB" id="A0A3N2R4S2"/>
<sequence length="121" mass="13005">MLSVASLLWTLQALRTRHDEDRRRYIVALDARLWAADGTACAVRVTNLSRLGAQVSLTETSAAAGDTVTLALGAASRPARIVWRKADTAGLVFDRRLPPGDVVALTRRATGPRPDGRRASA</sequence>
<evidence type="ECO:0000313" key="2">
    <source>
        <dbReference type="Proteomes" id="UP000268016"/>
    </source>
</evidence>
<keyword evidence="2" id="KW-1185">Reference proteome</keyword>
<dbReference type="EMBL" id="RDRB01000004">
    <property type="protein sequence ID" value="ROU02388.1"/>
    <property type="molecule type" value="Genomic_DNA"/>
</dbReference>
<dbReference type="Proteomes" id="UP000268016">
    <property type="component" value="Unassembled WGS sequence"/>
</dbReference>
<name>A0A3N2R4S2_9RHOB</name>
<evidence type="ECO:0008006" key="3">
    <source>
        <dbReference type="Google" id="ProtNLM"/>
    </source>
</evidence>